<feature type="compositionally biased region" description="Basic and acidic residues" evidence="1">
    <location>
        <begin position="202"/>
        <end position="212"/>
    </location>
</feature>
<dbReference type="Proteomes" id="UP000664357">
    <property type="component" value="Unassembled WGS sequence"/>
</dbReference>
<protein>
    <submittedName>
        <fullName evidence="2">Uncharacterized protein</fullName>
    </submittedName>
</protein>
<feature type="region of interest" description="Disordered" evidence="1">
    <location>
        <begin position="172"/>
        <end position="224"/>
    </location>
</feature>
<feature type="compositionally biased region" description="Basic residues" evidence="1">
    <location>
        <begin position="213"/>
        <end position="224"/>
    </location>
</feature>
<sequence length="224" mass="24763">MLKLNASFEDELGKRHRWSYNEPNPNLTPEEIRTSLETLTTLKLFEKDHVKQFQKVVSAKFVETIETPLFDLSKPAPQTYVADPDNVFAPQFVIEEVSQVSEEVAKIEEAAIALEEKKAVKTPAVPAEQGPVAPVSVKAVEAAGMKRTASAAVPAKISVPLAAVSEEMKVNPLPNNSAKQLLEATESHEPEAPVKPINPRKAQVDRVRAFHEAKRKKKGTKKKR</sequence>
<gene>
    <name evidence="2" type="ORF">JZO67_002481</name>
</gene>
<proteinExistence type="predicted"/>
<reference evidence="2 3" key="2">
    <citation type="submission" date="2024-02" db="EMBL/GenBank/DDBJ databases">
        <title>The Genome Sequence of Enterococcus sp. DIV0159.</title>
        <authorList>
            <person name="Earl A."/>
            <person name="Manson A."/>
            <person name="Gilmore M."/>
            <person name="Sanders J."/>
            <person name="Shea T."/>
            <person name="Howe W."/>
            <person name="Livny J."/>
            <person name="Cuomo C."/>
            <person name="Neafsey D."/>
            <person name="Birren B."/>
        </authorList>
    </citation>
    <scope>NUCLEOTIDE SEQUENCE [LARGE SCALE GENOMIC DNA]</scope>
    <source>
        <strain evidence="2 3">665A</strain>
    </source>
</reference>
<dbReference type="Pfam" id="PF11148">
    <property type="entry name" value="DUF2922"/>
    <property type="match status" value="1"/>
</dbReference>
<accession>A0ABV0EPI5</accession>
<reference evidence="2 3" key="1">
    <citation type="submission" date="2021-03" db="EMBL/GenBank/DDBJ databases">
        <authorList>
            <person name="Gilmore M.S."/>
            <person name="Schwartzman J."/>
            <person name="Van Tyne D."/>
            <person name="Martin M."/>
            <person name="Earl A.M."/>
            <person name="Manson A.L."/>
            <person name="Straub T."/>
            <person name="Salamzade R."/>
            <person name="Saavedra J."/>
            <person name="Lebreton F."/>
            <person name="Prichula J."/>
            <person name="Schaufler K."/>
            <person name="Gaca A."/>
            <person name="Sgardioli B."/>
            <person name="Wagenaar J."/>
            <person name="Strong T."/>
        </authorList>
    </citation>
    <scope>NUCLEOTIDE SEQUENCE [LARGE SCALE GENOMIC DNA]</scope>
    <source>
        <strain evidence="2 3">665A</strain>
    </source>
</reference>
<evidence type="ECO:0000256" key="1">
    <source>
        <dbReference type="SAM" id="MobiDB-lite"/>
    </source>
</evidence>
<comment type="caution">
    <text evidence="2">The sequence shown here is derived from an EMBL/GenBank/DDBJ whole genome shotgun (WGS) entry which is preliminary data.</text>
</comment>
<keyword evidence="3" id="KW-1185">Reference proteome</keyword>
<evidence type="ECO:0000313" key="2">
    <source>
        <dbReference type="EMBL" id="MEO1770528.1"/>
    </source>
</evidence>
<dbReference type="InterPro" id="IPR021321">
    <property type="entry name" value="DUF2922"/>
</dbReference>
<dbReference type="RefSeq" id="WP_207705293.1">
    <property type="nucleotide sequence ID" value="NZ_JAFREL020000002.1"/>
</dbReference>
<name>A0ABV0EPI5_9ENTE</name>
<dbReference type="EMBL" id="JAFREL020000002">
    <property type="protein sequence ID" value="MEO1770528.1"/>
    <property type="molecule type" value="Genomic_DNA"/>
</dbReference>
<evidence type="ECO:0000313" key="3">
    <source>
        <dbReference type="Proteomes" id="UP000664357"/>
    </source>
</evidence>
<organism evidence="2 3">
    <name type="scientific">Candidatus Enterococcus ferrettii</name>
    <dbReference type="NCBI Taxonomy" id="2815324"/>
    <lineage>
        <taxon>Bacteria</taxon>
        <taxon>Bacillati</taxon>
        <taxon>Bacillota</taxon>
        <taxon>Bacilli</taxon>
        <taxon>Lactobacillales</taxon>
        <taxon>Enterococcaceae</taxon>
        <taxon>Enterococcus</taxon>
    </lineage>
</organism>